<comment type="similarity">
    <text evidence="6">Belongs to the HDDC2 family.</text>
</comment>
<feature type="compositionally biased region" description="Acidic residues" evidence="13">
    <location>
        <begin position="120"/>
        <end position="142"/>
    </location>
</feature>
<feature type="region of interest" description="Disordered" evidence="13">
    <location>
        <begin position="56"/>
        <end position="142"/>
    </location>
</feature>
<dbReference type="PANTHER" id="PTHR11845:SF13">
    <property type="entry name" value="5'-DEOXYNUCLEOTIDASE HDDC2"/>
    <property type="match status" value="1"/>
</dbReference>
<evidence type="ECO:0000256" key="1">
    <source>
        <dbReference type="ARBA" id="ARBA00001638"/>
    </source>
</evidence>
<feature type="domain" description="HD/PDEase" evidence="14">
    <location>
        <begin position="628"/>
        <end position="747"/>
    </location>
</feature>
<dbReference type="GO" id="GO:0002953">
    <property type="term" value="F:5'-deoxynucleotidase activity"/>
    <property type="evidence" value="ECO:0007669"/>
    <property type="project" value="UniProtKB-EC"/>
</dbReference>
<evidence type="ECO:0000256" key="8">
    <source>
        <dbReference type="ARBA" id="ARBA00012964"/>
    </source>
</evidence>
<feature type="region of interest" description="Disordered" evidence="13">
    <location>
        <begin position="498"/>
        <end position="560"/>
    </location>
</feature>
<evidence type="ECO:0000313" key="15">
    <source>
        <dbReference type="EMBL" id="CAD6942064.1"/>
    </source>
</evidence>
<dbReference type="InterPro" id="IPR039356">
    <property type="entry name" value="YfbR/HDDC2"/>
</dbReference>
<comment type="cofactor">
    <cofactor evidence="4">
        <name>Mg(2+)</name>
        <dbReference type="ChEBI" id="CHEBI:18420"/>
    </cofactor>
</comment>
<evidence type="ECO:0000313" key="17">
    <source>
        <dbReference type="Proteomes" id="UP000077671"/>
    </source>
</evidence>
<feature type="region of interest" description="Disordered" evidence="13">
    <location>
        <begin position="296"/>
        <end position="317"/>
    </location>
</feature>
<evidence type="ECO:0000256" key="5">
    <source>
        <dbReference type="ARBA" id="ARBA00004074"/>
    </source>
</evidence>
<evidence type="ECO:0000259" key="14">
    <source>
        <dbReference type="SMART" id="SM00471"/>
    </source>
</evidence>
<feature type="region of interest" description="Disordered" evidence="13">
    <location>
        <begin position="1"/>
        <end position="26"/>
    </location>
</feature>
<dbReference type="EMBL" id="LWDD02000846">
    <property type="protein sequence ID" value="KAE8256474.1"/>
    <property type="molecule type" value="Genomic_DNA"/>
</dbReference>
<comment type="cofactor">
    <cofactor evidence="3">
        <name>Co(2+)</name>
        <dbReference type="ChEBI" id="CHEBI:48828"/>
    </cofactor>
</comment>
<dbReference type="EMBL" id="CAJHJG010004557">
    <property type="protein sequence ID" value="CAD6942064.1"/>
    <property type="molecule type" value="Genomic_DNA"/>
</dbReference>
<dbReference type="GO" id="GO:0005737">
    <property type="term" value="C:cytoplasm"/>
    <property type="evidence" value="ECO:0007669"/>
    <property type="project" value="TreeGrafter"/>
</dbReference>
<keyword evidence="10" id="KW-0378">Hydrolase</keyword>
<sequence>MSSLPPPTTPKAKSEPTTAVTPSAEVQVVTNTVSDDHTLSAKTVVRPMLLDQTFPLKPAVRQQHSSSTEAQDLLSPTGSGGSPSRRTKKRVAFAEDQGEAVAPEGDDKKERASRSGPPIESEDIDFDEVFDAGQPDDMEDATFQLDEDYANDQQDSHEKEAEYYPPTLEEAARMLSDENVADSGSSAQAIGISASSRTPSRDAQNASVLSSSIRVAGSFSQFMRQQGEEHNSQFSGHRLAELTSEREIDPAEPPSPSAEEAVGQPIYEGVSLNAEPLSTSHVGSYNAWSLRGIVEESASRPGRSRPTPSQFRRSSGGAEFGLNHIIGANVPSHRAMWQASRKENSYALSDEDNRRWAQWQRFGSGERSQSSPDVGTTADLSRSVPAGPSIFQPVQRGGLYASTDVSEKPSEKAIPIPTRAPTFQSRRDDVDREAKTSLPYNERLFVPSYMKAIGNMSTSRLGRGIHRQLSTIDDEDGVASSTSQAPIASGLDAQLASVSEEADASTTQVGLERVQDSQTKPGSRVPFLAPQDSEKRREVLRHPYQPPPPPTSSSDRLVPTDEDAPVALPLFEIPAQSYRPSSSDDGAAVANDYADADHQAEGVLKFMHRLEMLKKNKRTGWYHHRVANPESISDHMYRMSILAMLCASDDSGLDVGKCVMLALVHDMAEAEVGDLTPRDNIEKAEKLRREAGAMVYFAYDLLGGSRAGQRIEALWEEYEARETPESKLVKDLDRFELCLQALEYEREFDTYDLQPFFRGAAGEIGHPIVRAWVRKLADERQQMWAERGRVYEQPCDDVRPGSAPAKSDKDSGEQTSTDVPAPVPEPQTVKNDSGAAAAVP</sequence>
<comment type="cofactor">
    <cofactor evidence="2">
        <name>Mn(2+)</name>
        <dbReference type="ChEBI" id="CHEBI:29035"/>
    </cofactor>
</comment>
<keyword evidence="11" id="KW-0460">Magnesium</keyword>
<accession>A0A177U5B7</accession>
<proteinExistence type="inferred from homology"/>
<feature type="compositionally biased region" description="Basic and acidic residues" evidence="13">
    <location>
        <begin position="532"/>
        <end position="541"/>
    </location>
</feature>
<name>A0A177U5B7_9BASI</name>
<feature type="compositionally biased region" description="Polar residues" evidence="13">
    <location>
        <begin position="366"/>
        <end position="380"/>
    </location>
</feature>
<evidence type="ECO:0000256" key="12">
    <source>
        <dbReference type="ARBA" id="ARBA00023285"/>
    </source>
</evidence>
<dbReference type="FunFam" id="1.10.3210.10:FF:000011">
    <property type="entry name" value="HD domain-containing protein 2"/>
    <property type="match status" value="1"/>
</dbReference>
<dbReference type="Proteomes" id="UP000077671">
    <property type="component" value="Unassembled WGS sequence"/>
</dbReference>
<organism evidence="16 17">
    <name type="scientific">Tilletia caries</name>
    <name type="common">wheat bunt fungus</name>
    <dbReference type="NCBI Taxonomy" id="13290"/>
    <lineage>
        <taxon>Eukaryota</taxon>
        <taxon>Fungi</taxon>
        <taxon>Dikarya</taxon>
        <taxon>Basidiomycota</taxon>
        <taxon>Ustilaginomycotina</taxon>
        <taxon>Exobasidiomycetes</taxon>
        <taxon>Tilletiales</taxon>
        <taxon>Tilletiaceae</taxon>
        <taxon>Tilletia</taxon>
    </lineage>
</organism>
<dbReference type="GO" id="GO:0046872">
    <property type="term" value="F:metal ion binding"/>
    <property type="evidence" value="ECO:0007669"/>
    <property type="project" value="UniProtKB-KW"/>
</dbReference>
<dbReference type="Gene3D" id="1.10.3210.10">
    <property type="entry name" value="Hypothetical protein af1432"/>
    <property type="match status" value="1"/>
</dbReference>
<feature type="region of interest" description="Disordered" evidence="13">
    <location>
        <begin position="361"/>
        <end position="411"/>
    </location>
</feature>
<comment type="catalytic activity">
    <reaction evidence="1">
        <text>a 2'-deoxyribonucleoside 5'-phosphate + H2O = a 2'-deoxyribonucleoside + phosphate</text>
        <dbReference type="Rhea" id="RHEA:36167"/>
        <dbReference type="ChEBI" id="CHEBI:15377"/>
        <dbReference type="ChEBI" id="CHEBI:18274"/>
        <dbReference type="ChEBI" id="CHEBI:43474"/>
        <dbReference type="ChEBI" id="CHEBI:65317"/>
        <dbReference type="EC" id="3.1.3.89"/>
    </reaction>
</comment>
<evidence type="ECO:0000313" key="16">
    <source>
        <dbReference type="EMBL" id="KAE8256474.1"/>
    </source>
</evidence>
<evidence type="ECO:0000256" key="7">
    <source>
        <dbReference type="ARBA" id="ARBA00011738"/>
    </source>
</evidence>
<dbReference type="AlphaFoldDB" id="A0A177U5B7"/>
<dbReference type="SMART" id="SM00471">
    <property type="entry name" value="HDc"/>
    <property type="match status" value="1"/>
</dbReference>
<reference evidence="15" key="3">
    <citation type="submission" date="2020-10" db="EMBL/GenBank/DDBJ databases">
        <authorList>
            <person name="Sedaghatjoo S."/>
        </authorList>
    </citation>
    <scope>NUCLEOTIDE SEQUENCE</scope>
    <source>
        <strain evidence="15">AZH3</strain>
    </source>
</reference>
<dbReference type="SUPFAM" id="SSF109604">
    <property type="entry name" value="HD-domain/PDEase-like"/>
    <property type="match status" value="1"/>
</dbReference>
<dbReference type="EC" id="3.1.3.89" evidence="8"/>
<evidence type="ECO:0000313" key="18">
    <source>
        <dbReference type="Proteomes" id="UP000836402"/>
    </source>
</evidence>
<evidence type="ECO:0000256" key="10">
    <source>
        <dbReference type="ARBA" id="ARBA00022801"/>
    </source>
</evidence>
<feature type="region of interest" description="Disordered" evidence="13">
    <location>
        <begin position="179"/>
        <end position="209"/>
    </location>
</feature>
<evidence type="ECO:0000256" key="6">
    <source>
        <dbReference type="ARBA" id="ARBA00009999"/>
    </source>
</evidence>
<evidence type="ECO:0000256" key="4">
    <source>
        <dbReference type="ARBA" id="ARBA00001946"/>
    </source>
</evidence>
<keyword evidence="9" id="KW-0479">Metal-binding</keyword>
<feature type="region of interest" description="Disordered" evidence="13">
    <location>
        <begin position="791"/>
        <end position="840"/>
    </location>
</feature>
<reference evidence="16" key="1">
    <citation type="submission" date="2016-04" db="EMBL/GenBank/DDBJ databases">
        <authorList>
            <person name="Nguyen H.D."/>
            <person name="Kesanakurti P."/>
            <person name="Cullis J."/>
            <person name="Levesque C.A."/>
            <person name="Hambleton S."/>
        </authorList>
    </citation>
    <scope>NUCLEOTIDE SEQUENCE</scope>
    <source>
        <strain evidence="16">DAOMC 238032</strain>
    </source>
</reference>
<dbReference type="Pfam" id="PF13023">
    <property type="entry name" value="HD_3"/>
    <property type="match status" value="1"/>
</dbReference>
<dbReference type="Proteomes" id="UP000836402">
    <property type="component" value="Unassembled WGS sequence"/>
</dbReference>
<gene>
    <name evidence="16" type="ORF">A4X03_0g5370</name>
    <name evidence="15" type="ORF">JKIAZH3_G5939</name>
</gene>
<dbReference type="PANTHER" id="PTHR11845">
    <property type="entry name" value="5'-DEOXYNUCLEOTIDASE HDDC2"/>
    <property type="match status" value="1"/>
</dbReference>
<evidence type="ECO:0000256" key="3">
    <source>
        <dbReference type="ARBA" id="ARBA00001941"/>
    </source>
</evidence>
<feature type="compositionally biased region" description="Low complexity" evidence="13">
    <location>
        <begin position="183"/>
        <end position="196"/>
    </location>
</feature>
<comment type="caution">
    <text evidence="16">The sequence shown here is derived from an EMBL/GenBank/DDBJ whole genome shotgun (WGS) entry which is preliminary data.</text>
</comment>
<reference evidence="16" key="2">
    <citation type="journal article" date="2019" name="IMA Fungus">
        <title>Genome sequencing and comparison of five Tilletia species to identify candidate genes for the detection of regulated species infecting wheat.</title>
        <authorList>
            <person name="Nguyen H.D.T."/>
            <person name="Sultana T."/>
            <person name="Kesanakurti P."/>
            <person name="Hambleton S."/>
        </authorList>
    </citation>
    <scope>NUCLEOTIDE SEQUENCE</scope>
    <source>
        <strain evidence="16">DAOMC 238032</strain>
    </source>
</reference>
<feature type="compositionally biased region" description="Polar residues" evidence="13">
    <location>
        <begin position="197"/>
        <end position="209"/>
    </location>
</feature>
<dbReference type="InterPro" id="IPR003607">
    <property type="entry name" value="HD/PDEase_dom"/>
</dbReference>
<evidence type="ECO:0000256" key="11">
    <source>
        <dbReference type="ARBA" id="ARBA00022842"/>
    </source>
</evidence>
<protein>
    <recommendedName>
        <fullName evidence="8">5'-deoxynucleotidase</fullName>
        <ecNumber evidence="8">3.1.3.89</ecNumber>
    </recommendedName>
</protein>
<comment type="function">
    <text evidence="5">Catalyzes the dephosphorylation of the nucleoside 5'-monophosphates deoxyadenosine monophosphate (dAMP), deoxycytidine monophosphate (dCMP), deoxyguanosine monophosphate (dGMP) and deoxythymidine monophosphate (dTMP).</text>
</comment>
<keyword evidence="18" id="KW-1185">Reference proteome</keyword>
<keyword evidence="12" id="KW-0170">Cobalt</keyword>
<dbReference type="GO" id="GO:0009159">
    <property type="term" value="P:deoxyribonucleoside monophosphate catabolic process"/>
    <property type="evidence" value="ECO:0007669"/>
    <property type="project" value="UniProtKB-ARBA"/>
</dbReference>
<evidence type="ECO:0000256" key="2">
    <source>
        <dbReference type="ARBA" id="ARBA00001936"/>
    </source>
</evidence>
<evidence type="ECO:0000256" key="9">
    <source>
        <dbReference type="ARBA" id="ARBA00022723"/>
    </source>
</evidence>
<dbReference type="InterPro" id="IPR006674">
    <property type="entry name" value="HD_domain"/>
</dbReference>
<evidence type="ECO:0000256" key="13">
    <source>
        <dbReference type="SAM" id="MobiDB-lite"/>
    </source>
</evidence>
<comment type="subunit">
    <text evidence="7">Homodimer.</text>
</comment>